<proteinExistence type="inferred from homology"/>
<feature type="region of interest" description="Disordered" evidence="20">
    <location>
        <begin position="602"/>
        <end position="622"/>
    </location>
</feature>
<keyword evidence="12" id="KW-0413">Isomerase</keyword>
<dbReference type="AlphaFoldDB" id="J9DRK8"/>
<dbReference type="PROSITE" id="PS00690">
    <property type="entry name" value="DEAH_ATP_HELICASE"/>
    <property type="match status" value="1"/>
</dbReference>
<dbReference type="Gene3D" id="3.40.50.300">
    <property type="entry name" value="P-loop containing nucleotide triphosphate hydrolases"/>
    <property type="match status" value="2"/>
</dbReference>
<dbReference type="InterPro" id="IPR006554">
    <property type="entry name" value="Helicase-like_DEXD_c2"/>
</dbReference>
<evidence type="ECO:0000256" key="3">
    <source>
        <dbReference type="ARBA" id="ARBA00016387"/>
    </source>
</evidence>
<protein>
    <recommendedName>
        <fullName evidence="4">ATP-dependent DNA helicase CHL1</fullName>
        <ecNumber evidence="15">5.6.2.3</ecNumber>
    </recommendedName>
    <alternativeName>
        <fullName evidence="3">ATP-dependent DNA helicase chl1</fullName>
    </alternativeName>
    <alternativeName>
        <fullName evidence="14">Chromosome loss protein 1</fullName>
    </alternativeName>
    <alternativeName>
        <fullName evidence="16 17">DNA 5'-3' helicase CHL1</fullName>
    </alternativeName>
</protein>
<dbReference type="GO" id="GO:0005524">
    <property type="term" value="F:ATP binding"/>
    <property type="evidence" value="ECO:0007669"/>
    <property type="project" value="UniProtKB-KW"/>
</dbReference>
<dbReference type="SMART" id="SM00488">
    <property type="entry name" value="DEXDc2"/>
    <property type="match status" value="1"/>
</dbReference>
<evidence type="ECO:0000256" key="9">
    <source>
        <dbReference type="ARBA" id="ARBA00022840"/>
    </source>
</evidence>
<evidence type="ECO:0000256" key="18">
    <source>
        <dbReference type="ARBA" id="ARBA00045702"/>
    </source>
</evidence>
<dbReference type="GO" id="GO:0046872">
    <property type="term" value="F:metal ion binding"/>
    <property type="evidence" value="ECO:0007669"/>
    <property type="project" value="UniProtKB-KW"/>
</dbReference>
<dbReference type="STRING" id="1003232.J9DRK8"/>
<dbReference type="SMART" id="SM00491">
    <property type="entry name" value="HELICc2"/>
    <property type="match status" value="1"/>
</dbReference>
<keyword evidence="5" id="KW-0479">Metal-binding</keyword>
<dbReference type="InterPro" id="IPR002464">
    <property type="entry name" value="DNA/RNA_helicase_DEAH_CS"/>
</dbReference>
<dbReference type="HOGENOM" id="CLU_287954_0_0_1"/>
<dbReference type="VEuPathDB" id="MicrosporidiaDB:EDEG_00732"/>
<evidence type="ECO:0000256" key="19">
    <source>
        <dbReference type="ARBA" id="ARBA00048954"/>
    </source>
</evidence>
<dbReference type="GO" id="GO:0043139">
    <property type="term" value="F:5'-3' DNA helicase activity"/>
    <property type="evidence" value="ECO:0007669"/>
    <property type="project" value="UniProtKB-EC"/>
</dbReference>
<dbReference type="PANTHER" id="PTHR11472">
    <property type="entry name" value="DNA REPAIR DEAD HELICASE RAD3/XP-D SUBFAMILY MEMBER"/>
    <property type="match status" value="1"/>
</dbReference>
<sequence length="1186" mass="136845">MEKNPYKLYDIQKDFIEKAIKILKTGKIGIFSSPTGTGKTLSLLTSLKYFIERSKPNKKTSKIGNKSNFEVQNDKCDYLQSNLFNFDENVDNELKKVIEDSVSSDLDNHLIMDYLSYEKKKRIFYVSRTHSQLQQVIKELKTVVECNAVVVGSRKLYCINDDINKGDIETVNLKCSEAINDCKCVFYANYETNAFLELNDGDGNAGVVNNSNIKFKTQSRNTKNIISLNCENNKAFSKDTKPDLNSKNKSDDLEFLLEKTIYGSKSFKNSNNENCSASIDGVVKTKFSWDNRDKNIEESLENTVNSSFSSIEDTKLCNKIDGIMDIEDFTRVCVSNKICPYYMSKNYSQNVDILFMTYNLLFSKEGRKSLNIDLKDSIIVVDEAHNLTETIIQMNTVSVHKKMIEVHLISVKKYLNLYGSKLNKECIDNLEKLQEIFDSILNFFKNNDESKSNGIKNYNEGFLQATFYNNSTRKLINCENTSTKVKSFDLSSNIANCNFANEEIKDLNIIENADNNFQDNKNKKFKTNNSFMEIQKFKMNESSLIKKNTYNNSNLMSNKIKNPKNYENDVFENKKTCQTRNFNSYKFKDRLSEEKKIEKEKLFDSSQHKNTKHNKSGNMTAISYDKDVNDNKKSNKNSQIDFTNVISPAEFLVKTNLYTFRISEIVESLITTRLVEKLESIAKTNILYTIFKFLQLVNESDENGRIFYNTNLIKFTPMDSKIYFEDLLKCKSLILAGGTMEPIDDIVRVLKRESTSFDSDFSLSESDEVSNKKNAFDVGIKNNNICCIKNNLNVNGISDNEKTILNINKFNEKTCTHNKNMYFYSNDFINNSNANKHNLRKLKTIDHIFDKDIKTLQSQQKTVDCHLSENIEKIYFEESNNSDFDDVLFSSDEEVINLEIKTIKKTFHNSLDCLQKNKKPNNISNIYSLDSLKNEPKNIIQQSVKKLADSFYFNKNNIEHHAYSHVCENHLSFILPTGSSNKELKLFYGSKEDDSMIKEYTTTLYNLANALKDGGVVCFLPSKSYIDIIRQNIHPKMIDMSMFDSESTFSDYQKRINQNKKTVLFAVMGGKLSEGINFNNNLCRLLVILGIPYPTLNLELKEREKWHSFNNNTASYSTIVAMKQVNQAIGRAIRHKNDYAGIVLMDVRYKNLMSYLSTWVKEKIKVANFQNTLINLVKYYRTQQND</sequence>
<dbReference type="InterPro" id="IPR014001">
    <property type="entry name" value="Helicase_ATP-bd"/>
</dbReference>
<dbReference type="OrthoDB" id="267079at2759"/>
<evidence type="ECO:0000256" key="7">
    <source>
        <dbReference type="ARBA" id="ARBA00022801"/>
    </source>
</evidence>
<dbReference type="OMA" id="INCENTS"/>
<evidence type="ECO:0000256" key="2">
    <source>
        <dbReference type="ARBA" id="ARBA00008435"/>
    </source>
</evidence>
<comment type="catalytic activity">
    <reaction evidence="19">
        <text>ATP + H2O = ADP + phosphate + H(+)</text>
        <dbReference type="Rhea" id="RHEA:13065"/>
        <dbReference type="ChEBI" id="CHEBI:15377"/>
        <dbReference type="ChEBI" id="CHEBI:15378"/>
        <dbReference type="ChEBI" id="CHEBI:30616"/>
        <dbReference type="ChEBI" id="CHEBI:43474"/>
        <dbReference type="ChEBI" id="CHEBI:456216"/>
        <dbReference type="EC" id="5.6.2.3"/>
    </reaction>
</comment>
<dbReference type="SMART" id="SM00487">
    <property type="entry name" value="DEXDc"/>
    <property type="match status" value="1"/>
</dbReference>
<dbReference type="EC" id="5.6.2.3" evidence="15"/>
<keyword evidence="8" id="KW-0347">Helicase</keyword>
<dbReference type="InterPro" id="IPR010614">
    <property type="entry name" value="RAD3-like_helicase_DEAD"/>
</dbReference>
<keyword evidence="9" id="KW-0067">ATP-binding</keyword>
<keyword evidence="6" id="KW-0547">Nucleotide-binding</keyword>
<reference evidence="22 23" key="1">
    <citation type="submission" date="2011-08" db="EMBL/GenBank/DDBJ databases">
        <authorList>
            <person name="Liu Z.J."/>
            <person name="Shi F.L."/>
            <person name="Lu J.Q."/>
            <person name="Li M."/>
            <person name="Wang Z.L."/>
        </authorList>
    </citation>
    <scope>NUCLEOTIDE SEQUENCE [LARGE SCALE GENOMIC DNA]</scope>
    <source>
        <strain evidence="22 23">USNM 41457</strain>
    </source>
</reference>
<evidence type="ECO:0000256" key="12">
    <source>
        <dbReference type="ARBA" id="ARBA00023235"/>
    </source>
</evidence>
<evidence type="ECO:0000259" key="21">
    <source>
        <dbReference type="PROSITE" id="PS51193"/>
    </source>
</evidence>
<dbReference type="Proteomes" id="UP000003163">
    <property type="component" value="Unassembled WGS sequence"/>
</dbReference>
<evidence type="ECO:0000256" key="11">
    <source>
        <dbReference type="ARBA" id="ARBA00023014"/>
    </source>
</evidence>
<evidence type="ECO:0000256" key="13">
    <source>
        <dbReference type="ARBA" id="ARBA00023306"/>
    </source>
</evidence>
<name>J9DRK8_EDHAE</name>
<keyword evidence="7" id="KW-0378">Hydrolase</keyword>
<evidence type="ECO:0000256" key="10">
    <source>
        <dbReference type="ARBA" id="ARBA00023004"/>
    </source>
</evidence>
<gene>
    <name evidence="22" type="ORF">EDEG_00732</name>
</gene>
<evidence type="ECO:0000256" key="4">
    <source>
        <dbReference type="ARBA" id="ARBA00017386"/>
    </source>
</evidence>
<dbReference type="GO" id="GO:0005634">
    <property type="term" value="C:nucleus"/>
    <property type="evidence" value="ECO:0007669"/>
    <property type="project" value="TreeGrafter"/>
</dbReference>
<evidence type="ECO:0000256" key="17">
    <source>
        <dbReference type="ARBA" id="ARBA00045008"/>
    </source>
</evidence>
<dbReference type="InterPro" id="IPR006555">
    <property type="entry name" value="ATP-dep_Helicase_C"/>
</dbReference>
<dbReference type="PROSITE" id="PS51193">
    <property type="entry name" value="HELICASE_ATP_BIND_2"/>
    <property type="match status" value="1"/>
</dbReference>
<organism evidence="22 23">
    <name type="scientific">Edhazardia aedis (strain USNM 41457)</name>
    <name type="common">Microsporidian parasite</name>
    <dbReference type="NCBI Taxonomy" id="1003232"/>
    <lineage>
        <taxon>Eukaryota</taxon>
        <taxon>Fungi</taxon>
        <taxon>Fungi incertae sedis</taxon>
        <taxon>Microsporidia</taxon>
        <taxon>Edhazardia</taxon>
    </lineage>
</organism>
<dbReference type="GO" id="GO:0016818">
    <property type="term" value="F:hydrolase activity, acting on acid anhydrides, in phosphorus-containing anhydrides"/>
    <property type="evidence" value="ECO:0007669"/>
    <property type="project" value="InterPro"/>
</dbReference>
<dbReference type="GO" id="GO:0034085">
    <property type="term" value="P:establishment of sister chromatid cohesion"/>
    <property type="evidence" value="ECO:0007669"/>
    <property type="project" value="TreeGrafter"/>
</dbReference>
<evidence type="ECO:0000313" key="23">
    <source>
        <dbReference type="Proteomes" id="UP000003163"/>
    </source>
</evidence>
<evidence type="ECO:0000256" key="16">
    <source>
        <dbReference type="ARBA" id="ARBA00044998"/>
    </source>
</evidence>
<evidence type="ECO:0000256" key="20">
    <source>
        <dbReference type="SAM" id="MobiDB-lite"/>
    </source>
</evidence>
<dbReference type="InterPro" id="IPR045028">
    <property type="entry name" value="DinG/Rad3-like"/>
</dbReference>
<dbReference type="Pfam" id="PF06733">
    <property type="entry name" value="DEAD_2"/>
    <property type="match status" value="2"/>
</dbReference>
<reference evidence="23" key="2">
    <citation type="submission" date="2015-07" db="EMBL/GenBank/DDBJ databases">
        <title>Contrasting host-pathogen interactions and genome evolution in two generalist and specialist microsporidian pathogens of mosquitoes.</title>
        <authorList>
            <consortium name="The Broad Institute Genomics Platform"/>
            <consortium name="The Broad Institute Genome Sequencing Center for Infectious Disease"/>
            <person name="Cuomo C.A."/>
            <person name="Sanscrainte N.D."/>
            <person name="Goldberg J.M."/>
            <person name="Heiman D."/>
            <person name="Young S."/>
            <person name="Zeng Q."/>
            <person name="Becnel J.J."/>
            <person name="Birren B.W."/>
        </authorList>
    </citation>
    <scope>NUCLEOTIDE SEQUENCE [LARGE SCALE GENOMIC DNA]</scope>
    <source>
        <strain evidence="23">USNM 41457</strain>
    </source>
</reference>
<evidence type="ECO:0000256" key="5">
    <source>
        <dbReference type="ARBA" id="ARBA00022723"/>
    </source>
</evidence>
<dbReference type="InterPro" id="IPR014013">
    <property type="entry name" value="Helic_SF1/SF2_ATP-bd_DinG/Rad3"/>
</dbReference>
<dbReference type="EMBL" id="AFBI03000008">
    <property type="protein sequence ID" value="EJW05200.1"/>
    <property type="molecule type" value="Genomic_DNA"/>
</dbReference>
<feature type="domain" description="Helicase ATP-binding" evidence="21">
    <location>
        <begin position="1"/>
        <end position="434"/>
    </location>
</feature>
<evidence type="ECO:0000256" key="8">
    <source>
        <dbReference type="ARBA" id="ARBA00022806"/>
    </source>
</evidence>
<evidence type="ECO:0000256" key="6">
    <source>
        <dbReference type="ARBA" id="ARBA00022741"/>
    </source>
</evidence>
<keyword evidence="10" id="KW-0408">Iron</keyword>
<dbReference type="InParanoid" id="J9DRK8"/>
<comment type="caution">
    <text evidence="22">The sequence shown here is derived from an EMBL/GenBank/DDBJ whole genome shotgun (WGS) entry which is preliminary data.</text>
</comment>
<comment type="function">
    <text evidence="18">ATP-dependent DNA helicase important for chromosome transmission and normal cell cycle progression in G(2)/M. May have a role in changing DNA topology to allow the loading of proteins involved in maintaining sister chromatid cohesion in the vicinity of the centromeres. Has a specific role in chromosome segregation during meiosis II.</text>
</comment>
<dbReference type="PANTHER" id="PTHR11472:SF41">
    <property type="entry name" value="ATP-DEPENDENT DNA HELICASE DDX11-RELATED"/>
    <property type="match status" value="1"/>
</dbReference>
<dbReference type="InterPro" id="IPR027417">
    <property type="entry name" value="P-loop_NTPase"/>
</dbReference>
<keyword evidence="13" id="KW-0131">Cell cycle</keyword>
<dbReference type="GO" id="GO:0051536">
    <property type="term" value="F:iron-sulfur cluster binding"/>
    <property type="evidence" value="ECO:0007669"/>
    <property type="project" value="UniProtKB-KW"/>
</dbReference>
<keyword evidence="23" id="KW-1185">Reference proteome</keyword>
<evidence type="ECO:0000313" key="22">
    <source>
        <dbReference type="EMBL" id="EJW05200.1"/>
    </source>
</evidence>
<dbReference type="GO" id="GO:0003677">
    <property type="term" value="F:DNA binding"/>
    <property type="evidence" value="ECO:0007669"/>
    <property type="project" value="InterPro"/>
</dbReference>
<comment type="similarity">
    <text evidence="2">Belongs to the DEAD box helicase family. DEAH subfamily. DDX11/CHL1 sub-subfamily.</text>
</comment>
<keyword evidence="11" id="KW-0411">Iron-sulfur</keyword>
<dbReference type="GO" id="GO:0006139">
    <property type="term" value="P:nucleobase-containing compound metabolic process"/>
    <property type="evidence" value="ECO:0007669"/>
    <property type="project" value="InterPro"/>
</dbReference>
<accession>J9DRK8</accession>
<dbReference type="SUPFAM" id="SSF52540">
    <property type="entry name" value="P-loop containing nucleoside triphosphate hydrolases"/>
    <property type="match status" value="2"/>
</dbReference>
<comment type="cofactor">
    <cofactor evidence="1">
        <name>[4Fe-4S] cluster</name>
        <dbReference type="ChEBI" id="CHEBI:49883"/>
    </cofactor>
</comment>
<evidence type="ECO:0000256" key="1">
    <source>
        <dbReference type="ARBA" id="ARBA00001966"/>
    </source>
</evidence>
<evidence type="ECO:0000256" key="15">
    <source>
        <dbReference type="ARBA" id="ARBA00044969"/>
    </source>
</evidence>
<evidence type="ECO:0000256" key="14">
    <source>
        <dbReference type="ARBA" id="ARBA00029709"/>
    </source>
</evidence>
<dbReference type="Pfam" id="PF13307">
    <property type="entry name" value="Helicase_C_2"/>
    <property type="match status" value="1"/>
</dbReference>